<proteinExistence type="predicted"/>
<accession>A0ABZ3D0Y2</accession>
<name>A0ABZ3D0Y2_9PROT</name>
<evidence type="ECO:0000313" key="1">
    <source>
        <dbReference type="EMBL" id="XAE41345.1"/>
    </source>
</evidence>
<dbReference type="InterPro" id="IPR009959">
    <property type="entry name" value="Cyclase_SnoaL-like"/>
</dbReference>
<dbReference type="InterPro" id="IPR032710">
    <property type="entry name" value="NTF2-like_dom_sf"/>
</dbReference>
<protein>
    <submittedName>
        <fullName evidence="1">Ester cyclase</fullName>
    </submittedName>
</protein>
<organism evidence="1 2">
    <name type="scientific">Nguyenibacter vanlangensis</name>
    <dbReference type="NCBI Taxonomy" id="1216886"/>
    <lineage>
        <taxon>Bacteria</taxon>
        <taxon>Pseudomonadati</taxon>
        <taxon>Pseudomonadota</taxon>
        <taxon>Alphaproteobacteria</taxon>
        <taxon>Acetobacterales</taxon>
        <taxon>Acetobacteraceae</taxon>
        <taxon>Nguyenibacter</taxon>
    </lineage>
</organism>
<dbReference type="PANTHER" id="PTHR38436:SF1">
    <property type="entry name" value="ESTER CYCLASE"/>
    <property type="match status" value="1"/>
</dbReference>
<dbReference type="SUPFAM" id="SSF54427">
    <property type="entry name" value="NTF2-like"/>
    <property type="match status" value="1"/>
</dbReference>
<dbReference type="Pfam" id="PF07366">
    <property type="entry name" value="SnoaL"/>
    <property type="match status" value="1"/>
</dbReference>
<reference evidence="1 2" key="1">
    <citation type="submission" date="2024-04" db="EMBL/GenBank/DDBJ databases">
        <title>Complete genome sequence of Nguyenibacter vanlangesis HBCM-1154, a strain capable of nitrogen fixation, IAA production, and phosphorus solubilization isolated from sugarcane soil.</title>
        <authorList>
            <person name="MY HANH P."/>
        </authorList>
    </citation>
    <scope>NUCLEOTIDE SEQUENCE [LARGE SCALE GENOMIC DNA]</scope>
    <source>
        <strain evidence="1 2">HBCM 1154</strain>
    </source>
</reference>
<evidence type="ECO:0000313" key="2">
    <source>
        <dbReference type="Proteomes" id="UP001449795"/>
    </source>
</evidence>
<dbReference type="PANTHER" id="PTHR38436">
    <property type="entry name" value="POLYKETIDE CYCLASE SNOAL-LIKE DOMAIN"/>
    <property type="match status" value="1"/>
</dbReference>
<gene>
    <name evidence="1" type="ORF">AAC691_13640</name>
</gene>
<sequence>MNERPRKTRLRHFIHQVWNRGDADSAAAYLAPTYRIRHDPGDPWNGMTLDLAGFKARVIRLRAAFPDQHFDIQGLYADGDTVVMTWLWNATHLGDLPDFPATGHTIEMSGATAYGFDRSDRLTGHWQVTDRLGVYQQLQRNKLSRPLHTSF</sequence>
<keyword evidence="2" id="KW-1185">Reference proteome</keyword>
<dbReference type="EMBL" id="CP152276">
    <property type="protein sequence ID" value="XAE41345.1"/>
    <property type="molecule type" value="Genomic_DNA"/>
</dbReference>
<dbReference type="RefSeq" id="WP_342627299.1">
    <property type="nucleotide sequence ID" value="NZ_CP152276.1"/>
</dbReference>
<dbReference type="Gene3D" id="3.10.450.50">
    <property type="match status" value="1"/>
</dbReference>
<dbReference type="Proteomes" id="UP001449795">
    <property type="component" value="Chromosome"/>
</dbReference>